<gene>
    <name evidence="1" type="ORF">ACI2L5_01480</name>
</gene>
<proteinExistence type="predicted"/>
<dbReference type="EMBL" id="JBJDQH010000001">
    <property type="protein sequence ID" value="MFK4263599.1"/>
    <property type="molecule type" value="Genomic_DNA"/>
</dbReference>
<accession>A0ABW8LCE9</accession>
<evidence type="ECO:0000313" key="2">
    <source>
        <dbReference type="Proteomes" id="UP001620295"/>
    </source>
</evidence>
<name>A0ABW8LCE9_9ACTN</name>
<dbReference type="RefSeq" id="WP_014172837.1">
    <property type="nucleotide sequence ID" value="NZ_CP109672.1"/>
</dbReference>
<dbReference type="Proteomes" id="UP001620295">
    <property type="component" value="Unassembled WGS sequence"/>
</dbReference>
<keyword evidence="2" id="KW-1185">Reference proteome</keyword>
<sequence length="43" mass="4699">MSQLFTTLLTKAAVAVLEALLMRLLVQLWNTFALRGRPVAAVA</sequence>
<evidence type="ECO:0000313" key="1">
    <source>
        <dbReference type="EMBL" id="MFK4263599.1"/>
    </source>
</evidence>
<protein>
    <submittedName>
        <fullName evidence="1">Uncharacterized protein</fullName>
    </submittedName>
</protein>
<reference evidence="1 2" key="1">
    <citation type="submission" date="2024-11" db="EMBL/GenBank/DDBJ databases">
        <title>The Natural Products Discovery Center: Release of the First 8490 Sequenced Strains for Exploring Actinobacteria Biosynthetic Diversity.</title>
        <authorList>
            <person name="Kalkreuter E."/>
            <person name="Kautsar S.A."/>
            <person name="Yang D."/>
            <person name="Bader C.D."/>
            <person name="Teijaro C.N."/>
            <person name="Fluegel L."/>
            <person name="Davis C.M."/>
            <person name="Simpson J.R."/>
            <person name="Lauterbach L."/>
            <person name="Steele A.D."/>
            <person name="Gui C."/>
            <person name="Meng S."/>
            <person name="Li G."/>
            <person name="Viehrig K."/>
            <person name="Ye F."/>
            <person name="Su P."/>
            <person name="Kiefer A.F."/>
            <person name="Nichols A."/>
            <person name="Cepeda A.J."/>
            <person name="Yan W."/>
            <person name="Fan B."/>
            <person name="Jiang Y."/>
            <person name="Adhikari A."/>
            <person name="Zheng C.-J."/>
            <person name="Schuster L."/>
            <person name="Cowan T.M."/>
            <person name="Smanski M.J."/>
            <person name="Chevrette M.G."/>
            <person name="De Carvalho L.P.S."/>
            <person name="Shen B."/>
        </authorList>
    </citation>
    <scope>NUCLEOTIDE SEQUENCE [LARGE SCALE GENOMIC DNA]</scope>
    <source>
        <strain evidence="1 2">NPDC020863</strain>
    </source>
</reference>
<organism evidence="1 2">
    <name type="scientific">Streptomyces milbemycinicus</name>
    <dbReference type="NCBI Taxonomy" id="476552"/>
    <lineage>
        <taxon>Bacteria</taxon>
        <taxon>Bacillati</taxon>
        <taxon>Actinomycetota</taxon>
        <taxon>Actinomycetes</taxon>
        <taxon>Kitasatosporales</taxon>
        <taxon>Streptomycetaceae</taxon>
        <taxon>Streptomyces</taxon>
    </lineage>
</organism>
<comment type="caution">
    <text evidence="1">The sequence shown here is derived from an EMBL/GenBank/DDBJ whole genome shotgun (WGS) entry which is preliminary data.</text>
</comment>